<dbReference type="InterPro" id="IPR023214">
    <property type="entry name" value="HAD_sf"/>
</dbReference>
<proteinExistence type="inferred from homology"/>
<dbReference type="PANTHER" id="PTHR46470">
    <property type="entry name" value="N-ACYLNEURAMINATE-9-PHOSPHATASE"/>
    <property type="match status" value="1"/>
</dbReference>
<dbReference type="EMBL" id="CP104013">
    <property type="protein sequence ID" value="UYP47008.1"/>
    <property type="molecule type" value="Genomic_DNA"/>
</dbReference>
<sequence>MQNPEWLKLIKVFSFDLGDTLFEYLGNTQTSYDRENQILLESMEKHGYHIADIPKFLDIYQKTIKSNYLALLKEGKDTKYMYVVLRKVFQIMGWTVPNVPTLVDIIRPANLHRFSTSNFKPFHYLHSLLELLQKNGRKMILISNIPESSGPGEPKFADEILKRNHIFDFFSYIILSGELEISKPNPAIFNQALHLTGVKPSQIVHIGDSYEMDVVGAASIGMRTIWLTNGHELKKNPITRTPDLEFPSINEFYEFLNLSD</sequence>
<dbReference type="SUPFAM" id="SSF56784">
    <property type="entry name" value="HAD-like"/>
    <property type="match status" value="1"/>
</dbReference>
<evidence type="ECO:0000313" key="6">
    <source>
        <dbReference type="EMBL" id="UYP47008.1"/>
    </source>
</evidence>
<dbReference type="InterPro" id="IPR006439">
    <property type="entry name" value="HAD-SF_hydro_IA"/>
</dbReference>
<dbReference type="SFLD" id="SFLDS00003">
    <property type="entry name" value="Haloacid_Dehalogenase"/>
    <property type="match status" value="1"/>
</dbReference>
<keyword evidence="7" id="KW-1185">Reference proteome</keyword>
<dbReference type="GO" id="GO:0016787">
    <property type="term" value="F:hydrolase activity"/>
    <property type="evidence" value="ECO:0007669"/>
    <property type="project" value="UniProtKB-KW"/>
</dbReference>
<evidence type="ECO:0000256" key="3">
    <source>
        <dbReference type="ARBA" id="ARBA00022723"/>
    </source>
</evidence>
<dbReference type="Gene3D" id="3.40.50.1000">
    <property type="entry name" value="HAD superfamily/HAD-like"/>
    <property type="match status" value="1"/>
</dbReference>
<dbReference type="SFLD" id="SFLDG01129">
    <property type="entry name" value="C1.5:_HAD__Beta-PGM__Phosphata"/>
    <property type="match status" value="1"/>
</dbReference>
<dbReference type="Proteomes" id="UP001208689">
    <property type="component" value="Chromosome"/>
</dbReference>
<accession>A0ABY6HU12</accession>
<dbReference type="EC" id="3.1.3.-" evidence="6"/>
<keyword evidence="5" id="KW-0460">Magnesium</keyword>
<dbReference type="NCBIfam" id="TIGR01509">
    <property type="entry name" value="HAD-SF-IA-v3"/>
    <property type="match status" value="1"/>
</dbReference>
<dbReference type="Pfam" id="PF00702">
    <property type="entry name" value="Hydrolase"/>
    <property type="match status" value="1"/>
</dbReference>
<gene>
    <name evidence="6" type="ORF">NEF87_003293</name>
</gene>
<protein>
    <submittedName>
        <fullName evidence="6">Glyceraldehyde 3-phosphate phosphatase</fullName>
        <ecNumber evidence="6">3.1.3.-</ecNumber>
    </submittedName>
</protein>
<dbReference type="PANTHER" id="PTHR46470:SF2">
    <property type="entry name" value="GLYCERALDEHYDE 3-PHOSPHATE PHOSPHATASE"/>
    <property type="match status" value="1"/>
</dbReference>
<reference evidence="6" key="1">
    <citation type="submission" date="2022-09" db="EMBL/GenBank/DDBJ databases">
        <title>Actin cytoskeleton and complex cell architecture in an #Asgard archaeon.</title>
        <authorList>
            <person name="Ponce Toledo R.I."/>
            <person name="Schleper C."/>
            <person name="Rodrigues Oliveira T."/>
            <person name="Wollweber F."/>
            <person name="Xu J."/>
            <person name="Rittmann S."/>
            <person name="Klingl A."/>
            <person name="Pilhofer M."/>
        </authorList>
    </citation>
    <scope>NUCLEOTIDE SEQUENCE</scope>
    <source>
        <strain evidence="6">B-35</strain>
    </source>
</reference>
<dbReference type="Gene3D" id="1.20.120.1600">
    <property type="match status" value="1"/>
</dbReference>
<dbReference type="PRINTS" id="PR00413">
    <property type="entry name" value="HADHALOGNASE"/>
</dbReference>
<comment type="cofactor">
    <cofactor evidence="1">
        <name>Mg(2+)</name>
        <dbReference type="ChEBI" id="CHEBI:18420"/>
    </cofactor>
</comment>
<evidence type="ECO:0000256" key="4">
    <source>
        <dbReference type="ARBA" id="ARBA00022801"/>
    </source>
</evidence>
<dbReference type="NCBIfam" id="TIGR01549">
    <property type="entry name" value="HAD-SF-IA-v1"/>
    <property type="match status" value="1"/>
</dbReference>
<evidence type="ECO:0000256" key="1">
    <source>
        <dbReference type="ARBA" id="ARBA00001946"/>
    </source>
</evidence>
<evidence type="ECO:0000256" key="5">
    <source>
        <dbReference type="ARBA" id="ARBA00022842"/>
    </source>
</evidence>
<keyword evidence="4 6" id="KW-0378">Hydrolase</keyword>
<dbReference type="InterPro" id="IPR051400">
    <property type="entry name" value="HAD-like_hydrolase"/>
</dbReference>
<dbReference type="InterPro" id="IPR036412">
    <property type="entry name" value="HAD-like_sf"/>
</dbReference>
<keyword evidence="3" id="KW-0479">Metal-binding</keyword>
<evidence type="ECO:0000313" key="7">
    <source>
        <dbReference type="Proteomes" id="UP001208689"/>
    </source>
</evidence>
<comment type="similarity">
    <text evidence="2">Belongs to the HAD-like hydrolase superfamily.</text>
</comment>
<evidence type="ECO:0000256" key="2">
    <source>
        <dbReference type="ARBA" id="ARBA00007958"/>
    </source>
</evidence>
<name>A0ABY6HU12_9ARCH</name>
<organism evidence="6 7">
    <name type="scientific">Candidatus Lokiarchaeum ossiferum</name>
    <dbReference type="NCBI Taxonomy" id="2951803"/>
    <lineage>
        <taxon>Archaea</taxon>
        <taxon>Promethearchaeati</taxon>
        <taxon>Promethearchaeota</taxon>
        <taxon>Promethearchaeia</taxon>
        <taxon>Promethearchaeales</taxon>
        <taxon>Promethearchaeaceae</taxon>
        <taxon>Candidatus Lokiarchaeum</taxon>
    </lineage>
</organism>